<gene>
    <name evidence="6" type="primary">LOC104590515</name>
</gene>
<dbReference type="InterPro" id="IPR016024">
    <property type="entry name" value="ARM-type_fold"/>
</dbReference>
<dbReference type="FunCoup" id="A0A1U7ZH63">
    <property type="interactions" value="1470"/>
</dbReference>
<evidence type="ECO:0000256" key="2">
    <source>
        <dbReference type="SAM" id="MobiDB-lite"/>
    </source>
</evidence>
<accession>A0A1U7ZH63</accession>
<evidence type="ECO:0000313" key="5">
    <source>
        <dbReference type="Proteomes" id="UP000189703"/>
    </source>
</evidence>
<dbReference type="OMA" id="AFCRYPV"/>
<dbReference type="GO" id="GO:0005730">
    <property type="term" value="C:nucleolus"/>
    <property type="evidence" value="ECO:0000318"/>
    <property type="project" value="GO_Central"/>
</dbReference>
<feature type="compositionally biased region" description="Basic and acidic residues" evidence="2">
    <location>
        <begin position="1098"/>
        <end position="1110"/>
    </location>
</feature>
<protein>
    <submittedName>
        <fullName evidence="6">RRP12-like protein</fullName>
    </submittedName>
</protein>
<dbReference type="GeneID" id="104590515"/>
<dbReference type="Pfam" id="PF08161">
    <property type="entry name" value="RRP12_HEAT"/>
    <property type="match status" value="1"/>
</dbReference>
<dbReference type="Pfam" id="PF25772">
    <property type="entry name" value="HEAT_RRP12_N"/>
    <property type="match status" value="1"/>
</dbReference>
<dbReference type="eggNOG" id="KOG1248">
    <property type="taxonomic scope" value="Eukaryota"/>
</dbReference>
<proteinExistence type="inferred from homology"/>
<dbReference type="PANTHER" id="PTHR48412:SF1">
    <property type="entry name" value="ARM REPEAT SUPERFAMILY PROTEIN"/>
    <property type="match status" value="1"/>
</dbReference>
<feature type="compositionally biased region" description="Basic and acidic residues" evidence="2">
    <location>
        <begin position="1117"/>
        <end position="1128"/>
    </location>
</feature>
<dbReference type="InterPro" id="IPR011989">
    <property type="entry name" value="ARM-like"/>
</dbReference>
<comment type="similarity">
    <text evidence="1">Belongs to the RRP12 family.</text>
</comment>
<dbReference type="Gene3D" id="1.25.10.10">
    <property type="entry name" value="Leucine-rich Repeat Variant"/>
    <property type="match status" value="2"/>
</dbReference>
<dbReference type="OrthoDB" id="2192888at2759"/>
<evidence type="ECO:0000259" key="3">
    <source>
        <dbReference type="Pfam" id="PF08161"/>
    </source>
</evidence>
<evidence type="ECO:0000256" key="1">
    <source>
        <dbReference type="ARBA" id="ARBA00007690"/>
    </source>
</evidence>
<feature type="domain" description="RRP12 HEAT" evidence="3">
    <location>
        <begin position="370"/>
        <end position="678"/>
    </location>
</feature>
<organism evidence="5 6">
    <name type="scientific">Nelumbo nucifera</name>
    <name type="common">Sacred lotus</name>
    <dbReference type="NCBI Taxonomy" id="4432"/>
    <lineage>
        <taxon>Eukaryota</taxon>
        <taxon>Viridiplantae</taxon>
        <taxon>Streptophyta</taxon>
        <taxon>Embryophyta</taxon>
        <taxon>Tracheophyta</taxon>
        <taxon>Spermatophyta</taxon>
        <taxon>Magnoliopsida</taxon>
        <taxon>Proteales</taxon>
        <taxon>Nelumbonaceae</taxon>
        <taxon>Nelumbo</taxon>
    </lineage>
</organism>
<dbReference type="STRING" id="4432.A0A1U7ZH63"/>
<dbReference type="InterPro" id="IPR012978">
    <property type="entry name" value="HEAT_RRP12"/>
</dbReference>
<dbReference type="SUPFAM" id="SSF48371">
    <property type="entry name" value="ARM repeat"/>
    <property type="match status" value="2"/>
</dbReference>
<dbReference type="KEGG" id="nnu:104590515"/>
<evidence type="ECO:0000259" key="4">
    <source>
        <dbReference type="Pfam" id="PF25772"/>
    </source>
</evidence>
<reference evidence="6" key="1">
    <citation type="submission" date="2025-08" db="UniProtKB">
        <authorList>
            <consortium name="RefSeq"/>
        </authorList>
    </citation>
    <scope>IDENTIFICATION</scope>
</reference>
<sequence length="1185" mass="131417">MKKRPAKDIDAMEGKDEEELEVADGTIDGNTDLCQRLMERYGKSSAPQHRHLCASAAAMRAMLQDEGLPFTPPAYFAAVITAINDASETLDSDAIAALSSLLSILIPLVPPESLPPSKASEAVTVLVKLLNRPPETVSTATVRSVIKSLGFLIGFCQLEDWDAVKFPFETIIKFSVDKRPKVRRCAQVCIGKVFQSLQCSIAIKKANKMVLSLLRKYMPLAIELSVARTLDGSKSEVLSKSEHLEIIHMLNALKLIAPYLSDKVSMKILKELYKLLTCQFSPLTRHVFNIIETFFKSSRAEVIAPEVENYLKLLASYVSSGENPMDTILSAANLIKSGSTKIHAADPSILIGNLPLVFGSLAGLLVSEASTASQAAGILKELISHLLNQMTLLTSENETYEDKLRDTTESVVISSICNVFENMLTTAGVVPNKHMLAVISDLLLKLGNVSYLFMKSIVLKIADMVKLTKGDMSSINHLQECIGSAVIAMGPENLLTLIPLTFHPEKLTCLNIWLVPILKRYVVGKSVGFFMKHIVPLAESLEGALCKVKKASLRHDLQSYAHGFWGLLPSFCRYPTDIDQEFETLAKLFIAFLKKDASYVHENIATALQELVNQNRNILKSSKDATKFVKEATDYHVKDSSAESRTIPSHYSKKIARRNIKVISSCSVDLIEALTDVFFISPPEKRTYLKEAMRCMASIAETSKVKKLFTSSLERFQLINGIGVNANLESRNGITDTKQGGDSKCVEEEVSKRLIVVEFACSLIEGANEDLIDIIFNYIKPVLQASNGIGLSEAYYTLSRIFEEHTWFYTSRCDQLLELLLDLKSPIDVMSLRSRFACFHFLLIHMLKSDLEEEKSAKVFLILNEIILRLKDSKEEARKAAYDVLLSISSSLKRDMFSSGTPHQRLFSMILGYLSGPSPHITSAAVSALSVLIYKDSDLCFSVPDLLPSVLVLLRSKDIKIIKAVLGFMKVVVSCLQVEDLQKILSDIVNGVLPWSSVSRHHFRSKVTVILEIMIRKCGASLVQSIVPDKYKGFIKTVLEQRHGKKSSKDGSTETALELADTSPKWRKKRAYGGVDVPDAEDGSRTLGIVHKRREKKRKVENSHKNEPHKHMVSGTENRRMNKPDSKSGKLLKGQPMDRVKSKMRELKKIATIGGKGKVGRKKAGKALVPGLAGSLKVQKKKKKN</sequence>
<feature type="domain" description="RRP12 N-terminal HEAT" evidence="4">
    <location>
        <begin position="27"/>
        <end position="302"/>
    </location>
</feature>
<dbReference type="RefSeq" id="XP_010247513.1">
    <property type="nucleotide sequence ID" value="XM_010249211.2"/>
</dbReference>
<dbReference type="GO" id="GO:0003723">
    <property type="term" value="F:RNA binding"/>
    <property type="evidence" value="ECO:0000318"/>
    <property type="project" value="GO_Central"/>
</dbReference>
<dbReference type="AlphaFoldDB" id="A0A1U7ZH63"/>
<dbReference type="Proteomes" id="UP000189703">
    <property type="component" value="Unplaced"/>
</dbReference>
<evidence type="ECO:0000313" key="6">
    <source>
        <dbReference type="RefSeq" id="XP_010247513.1"/>
    </source>
</evidence>
<name>A0A1U7ZH63_NELNU</name>
<feature type="region of interest" description="Disordered" evidence="2">
    <location>
        <begin position="1093"/>
        <end position="1143"/>
    </location>
</feature>
<dbReference type="PANTHER" id="PTHR48412">
    <property type="entry name" value="ARM REPEAT SUPERFAMILY PROTEIN"/>
    <property type="match status" value="1"/>
</dbReference>
<keyword evidence="5" id="KW-1185">Reference proteome</keyword>
<dbReference type="InterPro" id="IPR057860">
    <property type="entry name" value="HEAT_RRP12_N"/>
</dbReference>